<feature type="transmembrane region" description="Helical" evidence="3">
    <location>
        <begin position="140"/>
        <end position="160"/>
    </location>
</feature>
<gene>
    <name evidence="4" type="ORF">IMCC3135_23120</name>
</gene>
<feature type="transmembrane region" description="Helical" evidence="3">
    <location>
        <begin position="43"/>
        <end position="62"/>
    </location>
</feature>
<feature type="compositionally biased region" description="Polar residues" evidence="2">
    <location>
        <begin position="226"/>
        <end position="235"/>
    </location>
</feature>
<dbReference type="KEGG" id="gai:IMCC3135_23120"/>
<organism evidence="4 5">
    <name type="scientific">Granulosicoccus antarcticus IMCC3135</name>
    <dbReference type="NCBI Taxonomy" id="1192854"/>
    <lineage>
        <taxon>Bacteria</taxon>
        <taxon>Pseudomonadati</taxon>
        <taxon>Pseudomonadota</taxon>
        <taxon>Gammaproteobacteria</taxon>
        <taxon>Chromatiales</taxon>
        <taxon>Granulosicoccaceae</taxon>
        <taxon>Granulosicoccus</taxon>
    </lineage>
</organism>
<keyword evidence="3" id="KW-0812">Transmembrane</keyword>
<feature type="region of interest" description="Disordered" evidence="2">
    <location>
        <begin position="215"/>
        <end position="251"/>
    </location>
</feature>
<evidence type="ECO:0000256" key="3">
    <source>
        <dbReference type="SAM" id="Phobius"/>
    </source>
</evidence>
<dbReference type="Proteomes" id="UP000250079">
    <property type="component" value="Chromosome"/>
</dbReference>
<name>A0A2Z2NTU0_9GAMM</name>
<dbReference type="AlphaFoldDB" id="A0A2Z2NTU0"/>
<proteinExistence type="predicted"/>
<keyword evidence="3" id="KW-1133">Transmembrane helix</keyword>
<feature type="transmembrane region" description="Helical" evidence="3">
    <location>
        <begin position="12"/>
        <end position="37"/>
    </location>
</feature>
<evidence type="ECO:0000256" key="1">
    <source>
        <dbReference type="SAM" id="Coils"/>
    </source>
</evidence>
<evidence type="ECO:0000313" key="5">
    <source>
        <dbReference type="Proteomes" id="UP000250079"/>
    </source>
</evidence>
<keyword evidence="5" id="KW-1185">Reference proteome</keyword>
<keyword evidence="3" id="KW-0472">Membrane</keyword>
<reference evidence="4 5" key="1">
    <citation type="submission" date="2016-12" db="EMBL/GenBank/DDBJ databases">
        <authorList>
            <person name="Song W.-J."/>
            <person name="Kurnit D.M."/>
        </authorList>
    </citation>
    <scope>NUCLEOTIDE SEQUENCE [LARGE SCALE GENOMIC DNA]</scope>
    <source>
        <strain evidence="4 5">IMCC3135</strain>
    </source>
</reference>
<evidence type="ECO:0000313" key="4">
    <source>
        <dbReference type="EMBL" id="ASJ74693.1"/>
    </source>
</evidence>
<feature type="coiled-coil region" evidence="1">
    <location>
        <begin position="78"/>
        <end position="120"/>
    </location>
</feature>
<dbReference type="EMBL" id="CP018632">
    <property type="protein sequence ID" value="ASJ74693.1"/>
    <property type="molecule type" value="Genomic_DNA"/>
</dbReference>
<sequence>MQETRINGVVRLLMFRYLPGIVLVQVVTLALFWVNLGATTEDLLLRAGLPAAIIACVTALWLSTLARMDAERGTTQLRDEHATERERLNREIERTRSEVMQQASADKAQLQERAHVERERLVKQTHKQLLQRERSISRSANLKVGLAFMAVSSLGVLMLVTNMLTLGILTISTAGGALGGYLLRWRQSRLALDRMSGTLPGSKVVNDASVIEMGEEPSDKSLAVSKRNSGVPSGTTKKRRSPAAGKSKSGK</sequence>
<keyword evidence="1" id="KW-0175">Coiled coil</keyword>
<protein>
    <submittedName>
        <fullName evidence="4">Uncharacterized protein</fullName>
    </submittedName>
</protein>
<accession>A0A2Z2NTU0</accession>
<feature type="transmembrane region" description="Helical" evidence="3">
    <location>
        <begin position="166"/>
        <end position="185"/>
    </location>
</feature>
<evidence type="ECO:0000256" key="2">
    <source>
        <dbReference type="SAM" id="MobiDB-lite"/>
    </source>
</evidence>